<dbReference type="HAMAP" id="MF_00203">
    <property type="entry name" value="UvrC"/>
    <property type="match status" value="1"/>
</dbReference>
<sequence length="634" mass="70586">MVHESTLRPPAGSIPTEPGVYRFRDGTGRIIYVGKARNLRSRLASYFQDPEQLHPRTANMIATARDVDWVVVGTEVEALTLEYAWIKEFDPRFNVKFRDDKSYPYLAFNLSDPFPRVAVVREAKKLGTRYFGPYAHAWALREMVDELLRVFPIRSCRDGVFRRAQQVGRPCLLGYIDKCSAPCVGKVSEDEHRGIVLDFCSFMAGSGDGFINQLEIQMGQAAGEQRYEEAGRLRDRVNALRRATERNAVAFHDDTDADVIAVSEDPLEAGVQVFHVRGGRIRGERGFVIEKAQELTPGEVVGRSLQRMYSEPGISDIPREILVSVSVEETQALEAWLTTLREGPVHLRVPARGDKKALMETALKNAAHTLQTHRMKRASDLTTRSIALDEIREVLGMAEAPLRIECIDISTTMGQNTVGSLVVFEDGLPKKSDYRSFIINNEQADDTAAVAEVVTRRFTKFASQFPETSAGPGLEVSVIEDKKRFAYPPGLLVIDGGQPQVRAAQDALMALGVTDVPVIGLAKRLEEVWLPDEQEPLILPRSSEGLYLLQRVRDESHRFAITFHRKRRGKAMTASVLDDIDGLGQVRAKALLKHFGSMKALKAASIEELKQVVGVGPALAARIHEGLHAPREKK</sequence>
<dbReference type="GO" id="GO:0003677">
    <property type="term" value="F:DNA binding"/>
    <property type="evidence" value="ECO:0007669"/>
    <property type="project" value="InterPro"/>
</dbReference>
<dbReference type="NCBIfam" id="TIGR00194">
    <property type="entry name" value="uvrC"/>
    <property type="match status" value="1"/>
</dbReference>
<keyword evidence="1" id="KW-0963">Cytoplasm</keyword>
<dbReference type="InterPro" id="IPR036876">
    <property type="entry name" value="UVR_dom_sf"/>
</dbReference>
<dbReference type="EMBL" id="CAEZVB010000094">
    <property type="protein sequence ID" value="CAB4629684.1"/>
    <property type="molecule type" value="Genomic_DNA"/>
</dbReference>
<dbReference type="InterPro" id="IPR001162">
    <property type="entry name" value="UvrC_RNase_H_dom"/>
</dbReference>
<dbReference type="Pfam" id="PF01541">
    <property type="entry name" value="GIY-YIG"/>
    <property type="match status" value="1"/>
</dbReference>
<dbReference type="InterPro" id="IPR001943">
    <property type="entry name" value="UVR_dom"/>
</dbReference>
<dbReference type="SUPFAM" id="SSF82771">
    <property type="entry name" value="GIY-YIG endonuclease"/>
    <property type="match status" value="1"/>
</dbReference>
<dbReference type="SUPFAM" id="SSF47781">
    <property type="entry name" value="RuvA domain 2-like"/>
    <property type="match status" value="1"/>
</dbReference>
<dbReference type="InterPro" id="IPR038476">
    <property type="entry name" value="UvrC_RNase_H_dom_sf"/>
</dbReference>
<dbReference type="InterPro" id="IPR035901">
    <property type="entry name" value="GIY-YIG_endonuc_sf"/>
</dbReference>
<evidence type="ECO:0000259" key="8">
    <source>
        <dbReference type="PROSITE" id="PS50165"/>
    </source>
</evidence>
<feature type="domain" description="UvrC family homology region profile" evidence="8">
    <location>
        <begin position="259"/>
        <end position="508"/>
    </location>
</feature>
<dbReference type="Pfam" id="PF02151">
    <property type="entry name" value="UVR"/>
    <property type="match status" value="1"/>
</dbReference>
<gene>
    <name evidence="9" type="ORF">UFOPK1908_01382</name>
</gene>
<dbReference type="Gene3D" id="1.10.150.20">
    <property type="entry name" value="5' to 3' exonuclease, C-terminal subdomain"/>
    <property type="match status" value="1"/>
</dbReference>
<keyword evidence="4" id="KW-0267">Excision nuclease</keyword>
<dbReference type="InterPro" id="IPR050066">
    <property type="entry name" value="UvrABC_protein_C"/>
</dbReference>
<dbReference type="NCBIfam" id="NF001824">
    <property type="entry name" value="PRK00558.1-5"/>
    <property type="match status" value="1"/>
</dbReference>
<evidence type="ECO:0000256" key="4">
    <source>
        <dbReference type="ARBA" id="ARBA00022881"/>
    </source>
</evidence>
<evidence type="ECO:0000259" key="7">
    <source>
        <dbReference type="PROSITE" id="PS50164"/>
    </source>
</evidence>
<keyword evidence="2" id="KW-0227">DNA damage</keyword>
<dbReference type="PANTHER" id="PTHR30562">
    <property type="entry name" value="UVRC/OXIDOREDUCTASE"/>
    <property type="match status" value="1"/>
</dbReference>
<dbReference type="Gene3D" id="3.30.420.340">
    <property type="entry name" value="UvrC, RNAse H endonuclease domain"/>
    <property type="match status" value="1"/>
</dbReference>
<dbReference type="InterPro" id="IPR004791">
    <property type="entry name" value="UvrC"/>
</dbReference>
<feature type="domain" description="UVR" evidence="6">
    <location>
        <begin position="208"/>
        <end position="243"/>
    </location>
</feature>
<dbReference type="InterPro" id="IPR047296">
    <property type="entry name" value="GIY-YIG_UvrC_Cho"/>
</dbReference>
<keyword evidence="5" id="KW-0234">DNA repair</keyword>
<dbReference type="SMART" id="SM00278">
    <property type="entry name" value="HhH1"/>
    <property type="match status" value="2"/>
</dbReference>
<evidence type="ECO:0000256" key="3">
    <source>
        <dbReference type="ARBA" id="ARBA00022769"/>
    </source>
</evidence>
<proteinExistence type="inferred from homology"/>
<keyword evidence="3" id="KW-0228">DNA excision</keyword>
<dbReference type="PANTHER" id="PTHR30562:SF1">
    <property type="entry name" value="UVRABC SYSTEM PROTEIN C"/>
    <property type="match status" value="1"/>
</dbReference>
<accession>A0A6J6IZA0</accession>
<feature type="domain" description="GIY-YIG" evidence="7">
    <location>
        <begin position="16"/>
        <end position="95"/>
    </location>
</feature>
<name>A0A6J6IZA0_9ZZZZ</name>
<dbReference type="Pfam" id="PF22920">
    <property type="entry name" value="UvrC_RNaseH"/>
    <property type="match status" value="1"/>
</dbReference>
<dbReference type="InterPro" id="IPR003583">
    <property type="entry name" value="Hlx-hairpin-Hlx_DNA-bd_motif"/>
</dbReference>
<dbReference type="FunFam" id="3.40.1440.10:FF:000001">
    <property type="entry name" value="UvrABC system protein C"/>
    <property type="match status" value="1"/>
</dbReference>
<dbReference type="SMART" id="SM00465">
    <property type="entry name" value="GIYc"/>
    <property type="match status" value="1"/>
</dbReference>
<dbReference type="SUPFAM" id="SSF46600">
    <property type="entry name" value="C-terminal UvrC-binding domain of UvrB"/>
    <property type="match status" value="1"/>
</dbReference>
<dbReference type="Pfam" id="PF08459">
    <property type="entry name" value="UvrC_RNaseH_dom"/>
    <property type="match status" value="1"/>
</dbReference>
<evidence type="ECO:0000259" key="6">
    <source>
        <dbReference type="PROSITE" id="PS50151"/>
    </source>
</evidence>
<dbReference type="AlphaFoldDB" id="A0A6J6IZA0"/>
<dbReference type="GO" id="GO:0009380">
    <property type="term" value="C:excinuclease repair complex"/>
    <property type="evidence" value="ECO:0007669"/>
    <property type="project" value="InterPro"/>
</dbReference>
<dbReference type="PROSITE" id="PS50165">
    <property type="entry name" value="UVRC"/>
    <property type="match status" value="1"/>
</dbReference>
<dbReference type="InterPro" id="IPR010994">
    <property type="entry name" value="RuvA_2-like"/>
</dbReference>
<evidence type="ECO:0000313" key="9">
    <source>
        <dbReference type="EMBL" id="CAB4629684.1"/>
    </source>
</evidence>
<reference evidence="9" key="1">
    <citation type="submission" date="2020-05" db="EMBL/GenBank/DDBJ databases">
        <authorList>
            <person name="Chiriac C."/>
            <person name="Salcher M."/>
            <person name="Ghai R."/>
            <person name="Kavagutti S V."/>
        </authorList>
    </citation>
    <scope>NUCLEOTIDE SEQUENCE</scope>
</reference>
<dbReference type="Gene3D" id="3.40.1440.10">
    <property type="entry name" value="GIY-YIG endonuclease"/>
    <property type="match status" value="1"/>
</dbReference>
<protein>
    <submittedName>
        <fullName evidence="9">Unannotated protein</fullName>
    </submittedName>
</protein>
<dbReference type="PROSITE" id="PS50151">
    <property type="entry name" value="UVR"/>
    <property type="match status" value="1"/>
</dbReference>
<evidence type="ECO:0000256" key="5">
    <source>
        <dbReference type="ARBA" id="ARBA00023204"/>
    </source>
</evidence>
<evidence type="ECO:0000256" key="1">
    <source>
        <dbReference type="ARBA" id="ARBA00022490"/>
    </source>
</evidence>
<dbReference type="GO" id="GO:0006289">
    <property type="term" value="P:nucleotide-excision repair"/>
    <property type="evidence" value="ECO:0007669"/>
    <property type="project" value="InterPro"/>
</dbReference>
<dbReference type="PROSITE" id="PS50164">
    <property type="entry name" value="GIY_YIG"/>
    <property type="match status" value="1"/>
</dbReference>
<dbReference type="GO" id="GO:0009381">
    <property type="term" value="F:excinuclease ABC activity"/>
    <property type="evidence" value="ECO:0007669"/>
    <property type="project" value="InterPro"/>
</dbReference>
<evidence type="ECO:0000256" key="2">
    <source>
        <dbReference type="ARBA" id="ARBA00022763"/>
    </source>
</evidence>
<organism evidence="9">
    <name type="scientific">freshwater metagenome</name>
    <dbReference type="NCBI Taxonomy" id="449393"/>
    <lineage>
        <taxon>unclassified sequences</taxon>
        <taxon>metagenomes</taxon>
        <taxon>ecological metagenomes</taxon>
    </lineage>
</organism>
<dbReference type="InterPro" id="IPR000305">
    <property type="entry name" value="GIY-YIG_endonuc"/>
</dbReference>
<dbReference type="Gene3D" id="4.10.860.10">
    <property type="entry name" value="UVR domain"/>
    <property type="match status" value="1"/>
</dbReference>
<dbReference type="CDD" id="cd10434">
    <property type="entry name" value="GIY-YIG_UvrC_Cho"/>
    <property type="match status" value="1"/>
</dbReference>
<dbReference type="Pfam" id="PF14520">
    <property type="entry name" value="HHH_5"/>
    <property type="match status" value="1"/>
</dbReference>